<dbReference type="InterPro" id="IPR046822">
    <property type="entry name" value="HPS6_C"/>
</dbReference>
<keyword evidence="2" id="KW-0547">Nucleotide-binding</keyword>
<dbReference type="PROSITE" id="PS51194">
    <property type="entry name" value="HELICASE_CTER"/>
    <property type="match status" value="1"/>
</dbReference>
<dbReference type="Pfam" id="PF00270">
    <property type="entry name" value="DEAD"/>
    <property type="match status" value="1"/>
</dbReference>
<name>K1P9J0_MAGGI</name>
<feature type="domain" description="Helicase ATP-binding" evidence="7">
    <location>
        <begin position="851"/>
        <end position="1028"/>
    </location>
</feature>
<dbReference type="GO" id="GO:0005524">
    <property type="term" value="F:ATP binding"/>
    <property type="evidence" value="ECO:0007669"/>
    <property type="project" value="UniProtKB-KW"/>
</dbReference>
<dbReference type="InterPro" id="IPR011545">
    <property type="entry name" value="DEAD/DEAH_box_helicase_dom"/>
</dbReference>
<dbReference type="AlphaFoldDB" id="K1P9J0"/>
<protein>
    <recommendedName>
        <fullName evidence="1">RNA helicase</fullName>
        <ecNumber evidence="1">3.6.4.13</ecNumber>
    </recommendedName>
</protein>
<dbReference type="InterPro" id="IPR000629">
    <property type="entry name" value="RNA-helicase_DEAD-box_CS"/>
</dbReference>
<dbReference type="EMBL" id="JH817575">
    <property type="protein sequence ID" value="EKC20437.1"/>
    <property type="molecule type" value="Genomic_DNA"/>
</dbReference>
<evidence type="ECO:0000313" key="10">
    <source>
        <dbReference type="EMBL" id="EKC20437.1"/>
    </source>
</evidence>
<dbReference type="InterPro" id="IPR014014">
    <property type="entry name" value="RNA_helicase_DEAD_Q_motif"/>
</dbReference>
<accession>K1P9J0</accession>
<feature type="compositionally biased region" description="Basic and acidic residues" evidence="6">
    <location>
        <begin position="664"/>
        <end position="673"/>
    </location>
</feature>
<evidence type="ECO:0000259" key="7">
    <source>
        <dbReference type="PROSITE" id="PS51192"/>
    </source>
</evidence>
<dbReference type="InterPro" id="IPR027417">
    <property type="entry name" value="P-loop_NTPase"/>
</dbReference>
<dbReference type="PROSITE" id="PS51192">
    <property type="entry name" value="HELICASE_ATP_BIND_1"/>
    <property type="match status" value="1"/>
</dbReference>
<dbReference type="PANTHER" id="PTHR47958">
    <property type="entry name" value="ATP-DEPENDENT RNA HELICASE DBP3"/>
    <property type="match status" value="1"/>
</dbReference>
<feature type="compositionally biased region" description="Polar residues" evidence="6">
    <location>
        <begin position="677"/>
        <end position="697"/>
    </location>
</feature>
<dbReference type="SMART" id="SM00487">
    <property type="entry name" value="DEXDc"/>
    <property type="match status" value="1"/>
</dbReference>
<evidence type="ECO:0000259" key="8">
    <source>
        <dbReference type="PROSITE" id="PS51194"/>
    </source>
</evidence>
<keyword evidence="3" id="KW-0378">Hydrolase</keyword>
<evidence type="ECO:0000256" key="3">
    <source>
        <dbReference type="ARBA" id="ARBA00022801"/>
    </source>
</evidence>
<dbReference type="Pfam" id="PF20468">
    <property type="entry name" value="HPS6_C"/>
    <property type="match status" value="1"/>
</dbReference>
<dbReference type="SUPFAM" id="SSF52540">
    <property type="entry name" value="P-loop containing nucleoside triphosphate hydrolases"/>
    <property type="match status" value="1"/>
</dbReference>
<dbReference type="GO" id="GO:0003676">
    <property type="term" value="F:nucleic acid binding"/>
    <property type="evidence" value="ECO:0007669"/>
    <property type="project" value="InterPro"/>
</dbReference>
<keyword evidence="5" id="KW-0067">ATP-binding</keyword>
<proteinExistence type="predicted"/>
<keyword evidence="4 10" id="KW-0347">Helicase</keyword>
<evidence type="ECO:0000256" key="5">
    <source>
        <dbReference type="ARBA" id="ARBA00022840"/>
    </source>
</evidence>
<sequence>MSTAPILFSLEKTVPICRIQLYRDVVCKEKYGPLDRVWICPGHVFVSVRDGRQLYTFDTKNTTQDENKGCLDLQNLDPPLLEVLSYDANQSVYIVQQNGYVQCWKFRADRIWILEQEFNICNSNRSKPPLVSMVIYWNQSSNSVTMYSGPYTLVVENSTSSQAFDFTSLAFKFISISIQVRNKYAMLGYAYNTQKMELTIIEEGSVMRRLSAGSRMCDKLNEVQLEVGADKIEKGATWFCHQGNLGLLHKTKLLLFDMDSGKLVNSIAPQEGSVFLGMCNTSPASVVSAVYTGDNVYVIMKQKKKEEWDFSTTSSLKDFQTTALHIAHLEQEKTDNPSTKVKQSLSHLKQTWQKSKDQKPGTKLAEIVAPYLEEYWKLENISTEAFQPSKLACPTCVEDEVLHILDPNSSLLMSDRHARLLSLAHSNPKQVLAVLESQMEFDTDDISAAQIQRWQCILAPDVSVSPVSSDVAVPMFEHICRLLYKLEPKKLMQFVKICQMINDQKVGVSAFIRKRQAIHYYERAVVCIQDIDDVVTSPDSAQAFVSLLLASKQEHCETRALQFYLDAGQWELSLDLLRDYCDNSQLHFLLFHRLLDKFNKEDVLTDYAVMVFSMMPNIKREFAQLEDRDLSIAAIQSDLQQSLLPLVKQELWYKIRYKRLSEGKEEFVPDDPKPPQQYETSGIKSNNGDYKTDNLPSVQGKGPRTTSKTFCRLYESAGKNCRRFSVSSVSQQYERSLDDLLNFGSNDRRRRYDKQTSHRGQQEGGRGWNSFNRRSVDFQEMEKNFYLEHADVKNIPQEEIEAFYKEHKVKVFGDVPRPVFDMEHVNFPDEIKDLLAKQGICKPTPIQSLMWPVALSGLDSVGIAQTGSGKTLGYMLPAIVHSMNQGPRRHEHRKHPRTLVIAPTRELTKQISTVSWPFCKLYRMRTLCLYGGASKSIQEQDLLRGQDIVVATPGRLLDLLNNYSTLLDEVSYLVLDEADRMLDMGFEPQIKSIMNFLNPYRQTTMWSATWPREVENLALGYMSNNVQVQLGSHELTVNQNIEQKIVPVEDERDKLFKFVEEMKPVLNDPSNKVLIFTNTKVKASDLAYKLKGALRKGITAIHGDISQMNRERALRDFSKGNVPILVATDVAARGIDVSDITHVVNFDFPKDLTDYIHRVGRTGRAGKKGNALSFISLQEDGKVCERLVELLRESNQEIPDDLLKASMRKSYFGSSAFWFIHTMSMKMASFDRGRVV</sequence>
<evidence type="ECO:0000256" key="1">
    <source>
        <dbReference type="ARBA" id="ARBA00012552"/>
    </source>
</evidence>
<evidence type="ECO:0000256" key="6">
    <source>
        <dbReference type="SAM" id="MobiDB-lite"/>
    </source>
</evidence>
<evidence type="ECO:0000259" key="9">
    <source>
        <dbReference type="PROSITE" id="PS51195"/>
    </source>
</evidence>
<dbReference type="InterPro" id="IPR001650">
    <property type="entry name" value="Helicase_C-like"/>
</dbReference>
<dbReference type="SMART" id="SM00490">
    <property type="entry name" value="HELICc"/>
    <property type="match status" value="1"/>
</dbReference>
<dbReference type="Gene3D" id="3.40.50.300">
    <property type="entry name" value="P-loop containing nucleotide triphosphate hydrolases"/>
    <property type="match status" value="2"/>
</dbReference>
<dbReference type="PROSITE" id="PS51195">
    <property type="entry name" value="Q_MOTIF"/>
    <property type="match status" value="1"/>
</dbReference>
<feature type="region of interest" description="Disordered" evidence="6">
    <location>
        <begin position="664"/>
        <end position="706"/>
    </location>
</feature>
<dbReference type="EC" id="3.6.4.13" evidence="1"/>
<dbReference type="HOGENOM" id="CLU_267196_0_0_1"/>
<dbReference type="CDD" id="cd18787">
    <property type="entry name" value="SF2_C_DEAD"/>
    <property type="match status" value="1"/>
</dbReference>
<evidence type="ECO:0000256" key="2">
    <source>
        <dbReference type="ARBA" id="ARBA00022741"/>
    </source>
</evidence>
<feature type="domain" description="DEAD-box RNA helicase Q" evidence="9">
    <location>
        <begin position="820"/>
        <end position="848"/>
    </location>
</feature>
<dbReference type="GO" id="GO:0016787">
    <property type="term" value="F:hydrolase activity"/>
    <property type="evidence" value="ECO:0007669"/>
    <property type="project" value="UniProtKB-KW"/>
</dbReference>
<feature type="domain" description="Helicase C-terminal" evidence="8">
    <location>
        <begin position="1040"/>
        <end position="1206"/>
    </location>
</feature>
<reference evidence="10" key="1">
    <citation type="journal article" date="2012" name="Nature">
        <title>The oyster genome reveals stress adaptation and complexity of shell formation.</title>
        <authorList>
            <person name="Zhang G."/>
            <person name="Fang X."/>
            <person name="Guo X."/>
            <person name="Li L."/>
            <person name="Luo R."/>
            <person name="Xu F."/>
            <person name="Yang P."/>
            <person name="Zhang L."/>
            <person name="Wang X."/>
            <person name="Qi H."/>
            <person name="Xiong Z."/>
            <person name="Que H."/>
            <person name="Xie Y."/>
            <person name="Holland P.W."/>
            <person name="Paps J."/>
            <person name="Zhu Y."/>
            <person name="Wu F."/>
            <person name="Chen Y."/>
            <person name="Wang J."/>
            <person name="Peng C."/>
            <person name="Meng J."/>
            <person name="Yang L."/>
            <person name="Liu J."/>
            <person name="Wen B."/>
            <person name="Zhang N."/>
            <person name="Huang Z."/>
            <person name="Zhu Q."/>
            <person name="Feng Y."/>
            <person name="Mount A."/>
            <person name="Hedgecock D."/>
            <person name="Xu Z."/>
            <person name="Liu Y."/>
            <person name="Domazet-Loso T."/>
            <person name="Du Y."/>
            <person name="Sun X."/>
            <person name="Zhang S."/>
            <person name="Liu B."/>
            <person name="Cheng P."/>
            <person name="Jiang X."/>
            <person name="Li J."/>
            <person name="Fan D."/>
            <person name="Wang W."/>
            <person name="Fu W."/>
            <person name="Wang T."/>
            <person name="Wang B."/>
            <person name="Zhang J."/>
            <person name="Peng Z."/>
            <person name="Li Y."/>
            <person name="Li N."/>
            <person name="Wang J."/>
            <person name="Chen M."/>
            <person name="He Y."/>
            <person name="Tan F."/>
            <person name="Song X."/>
            <person name="Zheng Q."/>
            <person name="Huang R."/>
            <person name="Yang H."/>
            <person name="Du X."/>
            <person name="Chen L."/>
            <person name="Yang M."/>
            <person name="Gaffney P.M."/>
            <person name="Wang S."/>
            <person name="Luo L."/>
            <person name="She Z."/>
            <person name="Ming Y."/>
            <person name="Huang W."/>
            <person name="Zhang S."/>
            <person name="Huang B."/>
            <person name="Zhang Y."/>
            <person name="Qu T."/>
            <person name="Ni P."/>
            <person name="Miao G."/>
            <person name="Wang J."/>
            <person name="Wang Q."/>
            <person name="Steinberg C.E."/>
            <person name="Wang H."/>
            <person name="Li N."/>
            <person name="Qian L."/>
            <person name="Zhang G."/>
            <person name="Li Y."/>
            <person name="Yang H."/>
            <person name="Liu X."/>
            <person name="Wang J."/>
            <person name="Yin Y."/>
            <person name="Wang J."/>
        </authorList>
    </citation>
    <scope>NUCLEOTIDE SEQUENCE [LARGE SCALE GENOMIC DNA]</scope>
    <source>
        <strain evidence="10">05x7-T-G4-1.051#20</strain>
    </source>
</reference>
<feature type="region of interest" description="Disordered" evidence="6">
    <location>
        <begin position="744"/>
        <end position="771"/>
    </location>
</feature>
<organism evidence="10">
    <name type="scientific">Magallana gigas</name>
    <name type="common">Pacific oyster</name>
    <name type="synonym">Crassostrea gigas</name>
    <dbReference type="NCBI Taxonomy" id="29159"/>
    <lineage>
        <taxon>Eukaryota</taxon>
        <taxon>Metazoa</taxon>
        <taxon>Spiralia</taxon>
        <taxon>Lophotrochozoa</taxon>
        <taxon>Mollusca</taxon>
        <taxon>Bivalvia</taxon>
        <taxon>Autobranchia</taxon>
        <taxon>Pteriomorphia</taxon>
        <taxon>Ostreida</taxon>
        <taxon>Ostreoidea</taxon>
        <taxon>Ostreidae</taxon>
        <taxon>Magallana</taxon>
    </lineage>
</organism>
<gene>
    <name evidence="10" type="ORF">CGI_10006003</name>
</gene>
<dbReference type="PROSITE" id="PS00039">
    <property type="entry name" value="DEAD_ATP_HELICASE"/>
    <property type="match status" value="1"/>
</dbReference>
<dbReference type="Pfam" id="PF00271">
    <property type="entry name" value="Helicase_C"/>
    <property type="match status" value="1"/>
</dbReference>
<dbReference type="InParanoid" id="K1P9J0"/>
<dbReference type="InterPro" id="IPR014001">
    <property type="entry name" value="Helicase_ATP-bd"/>
</dbReference>
<evidence type="ECO:0000256" key="4">
    <source>
        <dbReference type="ARBA" id="ARBA00022806"/>
    </source>
</evidence>
<dbReference type="GO" id="GO:0003724">
    <property type="term" value="F:RNA helicase activity"/>
    <property type="evidence" value="ECO:0007669"/>
    <property type="project" value="UniProtKB-EC"/>
</dbReference>